<dbReference type="AlphaFoldDB" id="A0A367JXB2"/>
<comment type="caution">
    <text evidence="2">The sequence shown here is derived from an EMBL/GenBank/DDBJ whole genome shotgun (WGS) entry which is preliminary data.</text>
</comment>
<gene>
    <name evidence="2" type="ORF">CU097_010547</name>
</gene>
<organism evidence="2 3">
    <name type="scientific">Rhizopus azygosporus</name>
    <name type="common">Rhizopus microsporus var. azygosporus</name>
    <dbReference type="NCBI Taxonomy" id="86630"/>
    <lineage>
        <taxon>Eukaryota</taxon>
        <taxon>Fungi</taxon>
        <taxon>Fungi incertae sedis</taxon>
        <taxon>Mucoromycota</taxon>
        <taxon>Mucoromycotina</taxon>
        <taxon>Mucoromycetes</taxon>
        <taxon>Mucorales</taxon>
        <taxon>Mucorineae</taxon>
        <taxon>Rhizopodaceae</taxon>
        <taxon>Rhizopus</taxon>
    </lineage>
</organism>
<feature type="compositionally biased region" description="Polar residues" evidence="1">
    <location>
        <begin position="80"/>
        <end position="102"/>
    </location>
</feature>
<dbReference type="EMBL" id="PJQL01000555">
    <property type="protein sequence ID" value="RCH94642.1"/>
    <property type="molecule type" value="Genomic_DNA"/>
</dbReference>
<name>A0A367JXB2_RHIAZ</name>
<dbReference type="InterPro" id="IPR011047">
    <property type="entry name" value="Quinoprotein_ADH-like_sf"/>
</dbReference>
<dbReference type="OrthoDB" id="1932312at2759"/>
<protein>
    <submittedName>
        <fullName evidence="2">Uncharacterized protein</fullName>
    </submittedName>
</protein>
<keyword evidence="3" id="KW-1185">Reference proteome</keyword>
<evidence type="ECO:0000313" key="2">
    <source>
        <dbReference type="EMBL" id="RCH94642.1"/>
    </source>
</evidence>
<sequence length="158" mass="17710">MQEERLPQYEPRGISGWLKKGGRKVSHKLRSLDESFHAHEHIVTSTAFAPTKTKQLLASAGGDIIFDNTPVYAFKEVDYGNTTQNRTDDSSASSSENHLPSSKSKRSSHLILDEAMPEERRRFNYPDSQIIVSADLHGSIKVWRMDSGIYDAETPSST</sequence>
<dbReference type="Gene3D" id="2.130.10.10">
    <property type="entry name" value="YVTN repeat-like/Quinoprotein amine dehydrogenase"/>
    <property type="match status" value="1"/>
</dbReference>
<proteinExistence type="predicted"/>
<evidence type="ECO:0000313" key="3">
    <source>
        <dbReference type="Proteomes" id="UP000252139"/>
    </source>
</evidence>
<feature type="region of interest" description="Disordered" evidence="1">
    <location>
        <begin position="79"/>
        <end position="110"/>
    </location>
</feature>
<evidence type="ECO:0000256" key="1">
    <source>
        <dbReference type="SAM" id="MobiDB-lite"/>
    </source>
</evidence>
<dbReference type="Proteomes" id="UP000252139">
    <property type="component" value="Unassembled WGS sequence"/>
</dbReference>
<dbReference type="InterPro" id="IPR015943">
    <property type="entry name" value="WD40/YVTN_repeat-like_dom_sf"/>
</dbReference>
<dbReference type="SUPFAM" id="SSF50998">
    <property type="entry name" value="Quinoprotein alcohol dehydrogenase-like"/>
    <property type="match status" value="1"/>
</dbReference>
<accession>A0A367JXB2</accession>
<reference evidence="2 3" key="1">
    <citation type="journal article" date="2018" name="G3 (Bethesda)">
        <title>Phylogenetic and Phylogenomic Definition of Rhizopus Species.</title>
        <authorList>
            <person name="Gryganskyi A.P."/>
            <person name="Golan J."/>
            <person name="Dolatabadi S."/>
            <person name="Mondo S."/>
            <person name="Robb S."/>
            <person name="Idnurm A."/>
            <person name="Muszewska A."/>
            <person name="Steczkiewicz K."/>
            <person name="Masonjones S."/>
            <person name="Liao H.L."/>
            <person name="Gajdeczka M.T."/>
            <person name="Anike F."/>
            <person name="Vuek A."/>
            <person name="Anishchenko I.M."/>
            <person name="Voigt K."/>
            <person name="de Hoog G.S."/>
            <person name="Smith M.E."/>
            <person name="Heitman J."/>
            <person name="Vilgalys R."/>
            <person name="Stajich J.E."/>
        </authorList>
    </citation>
    <scope>NUCLEOTIDE SEQUENCE [LARGE SCALE GENOMIC DNA]</scope>
    <source>
        <strain evidence="2 3">CBS 357.93</strain>
    </source>
</reference>